<dbReference type="EMBL" id="VSRR010013011">
    <property type="protein sequence ID" value="MPC55249.1"/>
    <property type="molecule type" value="Genomic_DNA"/>
</dbReference>
<protein>
    <submittedName>
        <fullName evidence="1">Uncharacterized protein</fullName>
    </submittedName>
</protein>
<keyword evidence="2" id="KW-1185">Reference proteome</keyword>
<name>A0A5B7GC67_PORTR</name>
<gene>
    <name evidence="1" type="ORF">E2C01_049181</name>
</gene>
<organism evidence="1 2">
    <name type="scientific">Portunus trituberculatus</name>
    <name type="common">Swimming crab</name>
    <name type="synonym">Neptunus trituberculatus</name>
    <dbReference type="NCBI Taxonomy" id="210409"/>
    <lineage>
        <taxon>Eukaryota</taxon>
        <taxon>Metazoa</taxon>
        <taxon>Ecdysozoa</taxon>
        <taxon>Arthropoda</taxon>
        <taxon>Crustacea</taxon>
        <taxon>Multicrustacea</taxon>
        <taxon>Malacostraca</taxon>
        <taxon>Eumalacostraca</taxon>
        <taxon>Eucarida</taxon>
        <taxon>Decapoda</taxon>
        <taxon>Pleocyemata</taxon>
        <taxon>Brachyura</taxon>
        <taxon>Eubrachyura</taxon>
        <taxon>Portunoidea</taxon>
        <taxon>Portunidae</taxon>
        <taxon>Portuninae</taxon>
        <taxon>Portunus</taxon>
    </lineage>
</organism>
<dbReference type="AlphaFoldDB" id="A0A5B7GC67"/>
<evidence type="ECO:0000313" key="2">
    <source>
        <dbReference type="Proteomes" id="UP000324222"/>
    </source>
</evidence>
<accession>A0A5B7GC67</accession>
<proteinExistence type="predicted"/>
<reference evidence="1 2" key="1">
    <citation type="submission" date="2019-05" db="EMBL/GenBank/DDBJ databases">
        <title>Another draft genome of Portunus trituberculatus and its Hox gene families provides insights of decapod evolution.</title>
        <authorList>
            <person name="Jeong J.-H."/>
            <person name="Song I."/>
            <person name="Kim S."/>
            <person name="Choi T."/>
            <person name="Kim D."/>
            <person name="Ryu S."/>
            <person name="Kim W."/>
        </authorList>
    </citation>
    <scope>NUCLEOTIDE SEQUENCE [LARGE SCALE GENOMIC DNA]</scope>
    <source>
        <tissue evidence="1">Muscle</tissue>
    </source>
</reference>
<comment type="caution">
    <text evidence="1">The sequence shown here is derived from an EMBL/GenBank/DDBJ whole genome shotgun (WGS) entry which is preliminary data.</text>
</comment>
<sequence>MKFGNEDVTIALSQGGAAPPQIPPGTPNITLYYVTVATCSPTLKHTHNFPCSQGLRPPTPFPLGH</sequence>
<evidence type="ECO:0000313" key="1">
    <source>
        <dbReference type="EMBL" id="MPC55249.1"/>
    </source>
</evidence>
<dbReference type="Proteomes" id="UP000324222">
    <property type="component" value="Unassembled WGS sequence"/>
</dbReference>